<keyword evidence="1" id="KW-0732">Signal</keyword>
<protein>
    <submittedName>
        <fullName evidence="2">Long-chain fatty acid transport protein</fullName>
    </submittedName>
</protein>
<keyword evidence="3" id="KW-1185">Reference proteome</keyword>
<feature type="signal peptide" evidence="1">
    <location>
        <begin position="1"/>
        <end position="29"/>
    </location>
</feature>
<gene>
    <name evidence="2" type="ORF">SAMN05421636_104471</name>
</gene>
<sequence length="421" mass="46132">MRSITKMNKALFAFFLTLVLPLAPGFAQSEGLTSSPYSLYGLGSVNQTGIGRTNGMGYSGIGLKTEDEIDNLNAANFALIPQNSFFYNVGLKGQYNNYSNKGDSETMTTINFSNLAMAFRIAEGLGAGIVMVPYSDVGYSLVGIQSNIEGTNETFESNVTGIGGLSDLRVNLGYRIIEGLRVGASASILFGNIEEEEEFQISNSSFNLSEKTNYTGLRFGLGMQFDLTDNITLGSTVQFPTALKGNLKRSVLKNLDGLDITVEDEEADSTADFNMPFELGLGLSAKIRKSLTLSADYKKNYWDDTGQTENIGSYSDQDIYAIGIEFAKDRTSYKYGDRIQYRAGFNYDTGYLSVNGTKIDGYGLTAGVGFPIGQGQKSMINLSYSYGSKGQIQNILIKENFHLLTLNLSMEDLWFQKRKID</sequence>
<dbReference type="Proteomes" id="UP000199109">
    <property type="component" value="Unassembled WGS sequence"/>
</dbReference>
<reference evidence="2 3" key="1">
    <citation type="submission" date="2016-10" db="EMBL/GenBank/DDBJ databases">
        <authorList>
            <person name="de Groot N.N."/>
        </authorList>
    </citation>
    <scope>NUCLEOTIDE SEQUENCE [LARGE SCALE GENOMIC DNA]</scope>
    <source>
        <strain evidence="2 3">DSM 23421</strain>
    </source>
</reference>
<dbReference type="EMBL" id="FNAO01000004">
    <property type="protein sequence ID" value="SDE35931.1"/>
    <property type="molecule type" value="Genomic_DNA"/>
</dbReference>
<evidence type="ECO:0000256" key="1">
    <source>
        <dbReference type="SAM" id="SignalP"/>
    </source>
</evidence>
<dbReference type="STRING" id="641691.SAMN05421636_104471"/>
<dbReference type="Gene3D" id="2.40.160.60">
    <property type="entry name" value="Outer membrane protein transport protein (OMPP1/FadL/TodX)"/>
    <property type="match status" value="1"/>
</dbReference>
<accession>A0A1G7C9D2</accession>
<proteinExistence type="predicted"/>
<evidence type="ECO:0000313" key="3">
    <source>
        <dbReference type="Proteomes" id="UP000199109"/>
    </source>
</evidence>
<feature type="chain" id="PRO_5011551666" evidence="1">
    <location>
        <begin position="30"/>
        <end position="421"/>
    </location>
</feature>
<dbReference type="AlphaFoldDB" id="A0A1G7C9D2"/>
<name>A0A1G7C9D2_9FLAO</name>
<dbReference type="SUPFAM" id="SSF56935">
    <property type="entry name" value="Porins"/>
    <property type="match status" value="1"/>
</dbReference>
<evidence type="ECO:0000313" key="2">
    <source>
        <dbReference type="EMBL" id="SDE35931.1"/>
    </source>
</evidence>
<organism evidence="2 3">
    <name type="scientific">Pricia antarctica</name>
    <dbReference type="NCBI Taxonomy" id="641691"/>
    <lineage>
        <taxon>Bacteria</taxon>
        <taxon>Pseudomonadati</taxon>
        <taxon>Bacteroidota</taxon>
        <taxon>Flavobacteriia</taxon>
        <taxon>Flavobacteriales</taxon>
        <taxon>Flavobacteriaceae</taxon>
        <taxon>Pricia</taxon>
    </lineage>
</organism>